<evidence type="ECO:0000313" key="2">
    <source>
        <dbReference type="EMBL" id="CBL18124.1"/>
    </source>
</evidence>
<dbReference type="Proteomes" id="UP000007054">
    <property type="component" value="Chromosome"/>
</dbReference>
<feature type="transmembrane region" description="Helical" evidence="1">
    <location>
        <begin position="50"/>
        <end position="69"/>
    </location>
</feature>
<dbReference type="STRING" id="213810.RUM_21040"/>
<dbReference type="HOGENOM" id="CLU_2755390_0_0_9"/>
<keyword evidence="1" id="KW-1133">Transmembrane helix</keyword>
<dbReference type="PATRIC" id="fig|213810.4.peg.1993"/>
<evidence type="ECO:0000313" key="3">
    <source>
        <dbReference type="Proteomes" id="UP000007054"/>
    </source>
</evidence>
<dbReference type="RefSeq" id="WP_015559030.1">
    <property type="nucleotide sequence ID" value="NC_021039.1"/>
</dbReference>
<gene>
    <name evidence="2" type="ordered locus">RUM_21040</name>
</gene>
<reference evidence="2" key="2">
    <citation type="submission" date="2010-03" db="EMBL/GenBank/DDBJ databases">
        <authorList>
            <person name="Pajon A."/>
        </authorList>
    </citation>
    <scope>NUCLEOTIDE SEQUENCE</scope>
    <source>
        <strain evidence="2">Type strain: 18P13</strain>
    </source>
</reference>
<evidence type="ECO:0000256" key="1">
    <source>
        <dbReference type="SAM" id="Phobius"/>
    </source>
</evidence>
<accession>D4LES9</accession>
<dbReference type="EMBL" id="FP929052">
    <property type="protein sequence ID" value="CBL18124.1"/>
    <property type="molecule type" value="Genomic_DNA"/>
</dbReference>
<feature type="transmembrane region" description="Helical" evidence="1">
    <location>
        <begin position="21"/>
        <end position="38"/>
    </location>
</feature>
<reference evidence="2" key="1">
    <citation type="submission" date="2010-03" db="EMBL/GenBank/DDBJ databases">
        <title>The genome sequence of Ruminococcus sp. 18P13.</title>
        <authorList>
            <consortium name="metaHIT consortium -- http://www.metahit.eu/"/>
            <person name="Pajon A."/>
            <person name="Turner K."/>
            <person name="Parkhill J."/>
            <person name="Bernalier A."/>
        </authorList>
    </citation>
    <scope>NUCLEOTIDE SEQUENCE [LARGE SCALE GENOMIC DNA]</scope>
    <source>
        <strain evidence="2">Type strain: 18P13</strain>
    </source>
</reference>
<protein>
    <submittedName>
        <fullName evidence="2">Uncharacterized protein</fullName>
    </submittedName>
</protein>
<proteinExistence type="predicted"/>
<name>D4LES9_RUMC1</name>
<dbReference type="KEGG" id="rch:RUM_21040"/>
<keyword evidence="1" id="KW-0472">Membrane</keyword>
<organism evidence="2 3">
    <name type="scientific">Ruminococcus champanellensis (strain DSM 18848 / JCM 17042 / KCTC 15320 / 18P13)</name>
    <dbReference type="NCBI Taxonomy" id="213810"/>
    <lineage>
        <taxon>Bacteria</taxon>
        <taxon>Bacillati</taxon>
        <taxon>Bacillota</taxon>
        <taxon>Clostridia</taxon>
        <taxon>Eubacteriales</taxon>
        <taxon>Oscillospiraceae</taxon>
        <taxon>Ruminococcus</taxon>
    </lineage>
</organism>
<sequence length="70" mass="7987">MYFLSTLPIMARHYRIRSTKDLILILIIAAVMYGVQTLCTKKFDMEPRTARVIGIIAAMVVALILVFSFH</sequence>
<keyword evidence="3" id="KW-1185">Reference proteome</keyword>
<dbReference type="BioCyc" id="RCHA213810:RUM_RS10210-MONOMER"/>
<dbReference type="GeneID" id="83156765"/>
<dbReference type="AlphaFoldDB" id="D4LES9"/>
<keyword evidence="1" id="KW-0812">Transmembrane</keyword>